<protein>
    <submittedName>
        <fullName evidence="1">Uncharacterized protein</fullName>
    </submittedName>
</protein>
<evidence type="ECO:0000313" key="2">
    <source>
        <dbReference type="Proteomes" id="UP000638462"/>
    </source>
</evidence>
<gene>
    <name evidence="1" type="ORF">GCM10008027_17710</name>
</gene>
<comment type="caution">
    <text evidence="1">The sequence shown here is derived from an EMBL/GenBank/DDBJ whole genome shotgun (WGS) entry which is preliminary data.</text>
</comment>
<name>A0ABQ1TE70_9GAMM</name>
<dbReference type="Proteomes" id="UP000638462">
    <property type="component" value="Unassembled WGS sequence"/>
</dbReference>
<sequence length="53" mass="5947">MHKSSPKTQLKTMNNAMKIMRKIANKRILLVLISAHYNVKNAIAIALSAHVYA</sequence>
<evidence type="ECO:0000313" key="1">
    <source>
        <dbReference type="EMBL" id="GGE93293.1"/>
    </source>
</evidence>
<dbReference type="EMBL" id="BMIT01000005">
    <property type="protein sequence ID" value="GGE93293.1"/>
    <property type="molecule type" value="Genomic_DNA"/>
</dbReference>
<reference evidence="2" key="1">
    <citation type="journal article" date="2019" name="Int. J. Syst. Evol. Microbiol.">
        <title>The Global Catalogue of Microorganisms (GCM) 10K type strain sequencing project: providing services to taxonomists for standard genome sequencing and annotation.</title>
        <authorList>
            <consortium name="The Broad Institute Genomics Platform"/>
            <consortium name="The Broad Institute Genome Sequencing Center for Infectious Disease"/>
            <person name="Wu L."/>
            <person name="Ma J."/>
        </authorList>
    </citation>
    <scope>NUCLEOTIDE SEQUENCE [LARGE SCALE GENOMIC DNA]</scope>
    <source>
        <strain evidence="2">CGMCC 1.15394</strain>
    </source>
</reference>
<organism evidence="1 2">
    <name type="scientific">Pseudoalteromonas gelatinilytica</name>
    <dbReference type="NCBI Taxonomy" id="1703256"/>
    <lineage>
        <taxon>Bacteria</taxon>
        <taxon>Pseudomonadati</taxon>
        <taxon>Pseudomonadota</taxon>
        <taxon>Gammaproteobacteria</taxon>
        <taxon>Alteromonadales</taxon>
        <taxon>Pseudoalteromonadaceae</taxon>
        <taxon>Pseudoalteromonas</taxon>
    </lineage>
</organism>
<proteinExistence type="predicted"/>
<keyword evidence="2" id="KW-1185">Reference proteome</keyword>
<accession>A0ABQ1TE70</accession>